<dbReference type="PROSITE" id="PS00455">
    <property type="entry name" value="AMP_BINDING"/>
    <property type="match status" value="1"/>
</dbReference>
<evidence type="ECO:0000259" key="4">
    <source>
        <dbReference type="Pfam" id="PF13193"/>
    </source>
</evidence>
<evidence type="ECO:0000256" key="2">
    <source>
        <dbReference type="ARBA" id="ARBA00022598"/>
    </source>
</evidence>
<name>A0A1H4KL21_STRMJ</name>
<feature type="domain" description="AMP-binding enzyme C-terminal" evidence="4">
    <location>
        <begin position="391"/>
        <end position="466"/>
    </location>
</feature>
<keyword evidence="2" id="KW-0436">Ligase</keyword>
<evidence type="ECO:0000259" key="3">
    <source>
        <dbReference type="Pfam" id="PF00501"/>
    </source>
</evidence>
<dbReference type="InterPro" id="IPR042099">
    <property type="entry name" value="ANL_N_sf"/>
</dbReference>
<dbReference type="EMBL" id="FNST01000002">
    <property type="protein sequence ID" value="SEB58808.1"/>
    <property type="molecule type" value="Genomic_DNA"/>
</dbReference>
<dbReference type="InterPro" id="IPR025110">
    <property type="entry name" value="AMP-bd_C"/>
</dbReference>
<keyword evidence="6" id="KW-1185">Reference proteome</keyword>
<dbReference type="GO" id="GO:0006631">
    <property type="term" value="P:fatty acid metabolic process"/>
    <property type="evidence" value="ECO:0007669"/>
    <property type="project" value="TreeGrafter"/>
</dbReference>
<dbReference type="PANTHER" id="PTHR43201:SF5">
    <property type="entry name" value="MEDIUM-CHAIN ACYL-COA LIGASE ACSF2, MITOCHONDRIAL"/>
    <property type="match status" value="1"/>
</dbReference>
<dbReference type="GO" id="GO:0031956">
    <property type="term" value="F:medium-chain fatty acid-CoA ligase activity"/>
    <property type="evidence" value="ECO:0007669"/>
    <property type="project" value="TreeGrafter"/>
</dbReference>
<dbReference type="InterPro" id="IPR000873">
    <property type="entry name" value="AMP-dep_synth/lig_dom"/>
</dbReference>
<protein>
    <submittedName>
        <fullName evidence="5">Long-chain acyl-CoA synthetase</fullName>
    </submittedName>
</protein>
<dbReference type="RefSeq" id="WP_093460297.1">
    <property type="nucleotide sequence ID" value="NZ_FNST01000002.1"/>
</dbReference>
<accession>A0A1H4KL21</accession>
<organism evidence="5 6">
    <name type="scientific">Streptomyces melanosporofaciens</name>
    <dbReference type="NCBI Taxonomy" id="67327"/>
    <lineage>
        <taxon>Bacteria</taxon>
        <taxon>Bacillati</taxon>
        <taxon>Actinomycetota</taxon>
        <taxon>Actinomycetes</taxon>
        <taxon>Kitasatosporales</taxon>
        <taxon>Streptomycetaceae</taxon>
        <taxon>Streptomyces</taxon>
        <taxon>Streptomyces violaceusniger group</taxon>
    </lineage>
</organism>
<gene>
    <name evidence="5" type="ORF">SAMN04490356_0784</name>
</gene>
<dbReference type="Proteomes" id="UP000198609">
    <property type="component" value="Unassembled WGS sequence"/>
</dbReference>
<dbReference type="Pfam" id="PF13193">
    <property type="entry name" value="AMP-binding_C"/>
    <property type="match status" value="1"/>
</dbReference>
<comment type="similarity">
    <text evidence="1">Belongs to the ATP-dependent AMP-binding enzyme family.</text>
</comment>
<feature type="domain" description="AMP-dependent synthetase/ligase" evidence="3">
    <location>
        <begin position="8"/>
        <end position="328"/>
    </location>
</feature>
<sequence>MKLPTFLAAQAVQRPVHTALIGERRMTFAQLEDSTTRAAAAMRRRGLRVGDRVAIALPNGSAFVEAFLAVVKAGLVAVPVNLRLAPDEVEYILDDCTPAAVIREPAEVAELIESGDPVQPEVPQDFDDCVISYTSGTTGKPKGAVLTQANYIVLNGFLNGRMWNLAAEDRQLVTTPLAQRTGLARVMNMICHGCTLVVPPKFDPTGTADLIESERVTFMATVPTVARMMLPEIERDPARFASLRAFVATGEAFPLGLKRQLQELLPHLEIHSYYAMTEVGLVASMGPAGQFDHPSAVGRVQPGMEVRLLNNEFHEVPAGEVGELWVRSGPPGRWLTMREYFRRPEDTARTIRDGWVATGDLGRFDDENFLHLVDRKKDMILSGGFNIYSREVELVVAELPGVQGVAVVGVPDEVYGESVAAYIEVAPGYHLIEQDVIDHCRQRIASYKKPRHVHFVDQLPRNSAGKVLKRLLTATH</sequence>
<dbReference type="InterPro" id="IPR045851">
    <property type="entry name" value="AMP-bd_C_sf"/>
</dbReference>
<proteinExistence type="inferred from homology"/>
<dbReference type="InterPro" id="IPR020845">
    <property type="entry name" value="AMP-binding_CS"/>
</dbReference>
<dbReference type="PANTHER" id="PTHR43201">
    <property type="entry name" value="ACYL-COA SYNTHETASE"/>
    <property type="match status" value="1"/>
</dbReference>
<evidence type="ECO:0000256" key="1">
    <source>
        <dbReference type="ARBA" id="ARBA00006432"/>
    </source>
</evidence>
<dbReference type="Pfam" id="PF00501">
    <property type="entry name" value="AMP-binding"/>
    <property type="match status" value="1"/>
</dbReference>
<dbReference type="Gene3D" id="3.30.300.30">
    <property type="match status" value="1"/>
</dbReference>
<evidence type="ECO:0000313" key="6">
    <source>
        <dbReference type="Proteomes" id="UP000198609"/>
    </source>
</evidence>
<dbReference type="SUPFAM" id="SSF56801">
    <property type="entry name" value="Acetyl-CoA synthetase-like"/>
    <property type="match status" value="1"/>
</dbReference>
<dbReference type="Gene3D" id="3.40.50.12780">
    <property type="entry name" value="N-terminal domain of ligase-like"/>
    <property type="match status" value="1"/>
</dbReference>
<evidence type="ECO:0000313" key="5">
    <source>
        <dbReference type="EMBL" id="SEB58808.1"/>
    </source>
</evidence>
<reference evidence="6" key="1">
    <citation type="submission" date="2016-10" db="EMBL/GenBank/DDBJ databases">
        <authorList>
            <person name="Varghese N."/>
            <person name="Submissions S."/>
        </authorList>
    </citation>
    <scope>NUCLEOTIDE SEQUENCE [LARGE SCALE GENOMIC DNA]</scope>
    <source>
        <strain evidence="6">DSM 40318</strain>
    </source>
</reference>
<dbReference type="AlphaFoldDB" id="A0A1H4KL21"/>